<dbReference type="InterPro" id="IPR031613">
    <property type="entry name" value="HrpK"/>
</dbReference>
<dbReference type="Pfam" id="PF16937">
    <property type="entry name" value="T3SS_HrpK1"/>
    <property type="match status" value="1"/>
</dbReference>
<evidence type="ECO:0000256" key="1">
    <source>
        <dbReference type="SAM" id="Coils"/>
    </source>
</evidence>
<keyword evidence="1" id="KW-0175">Coiled coil</keyword>
<keyword evidence="4" id="KW-1185">Reference proteome</keyword>
<dbReference type="Proteomes" id="UP001199044">
    <property type="component" value="Unassembled WGS sequence"/>
</dbReference>
<sequence>MRINHNIATSSTLSDNACEQSPIVKLSSEKGAKGLGIEFGTSVRTSSAAPNYAQTVGWGGQPESLSSLLKKGEQLQQENMKKLDSLLQSSFRRQLASISSTGVTATQSVTSTTANTAVSDVKGTDPATLAAIDNSQFSRADELKRWDSMVGHLPESEREAAEKALNRPYAAAKLALEGTDEQKAKAREYINANQALFTAIETRAGAGDNRHVMADGSLSDKDLKVFAGTMKERANQASEMVTDYQQKHPDADEQSLSLVRSSALLYANDPLTRSASALKQAGVKDQQDTKYANIDDLKALSDSNNNPDLSPLLTDAARLWSKPGMFNTLEDMGLNGKDVARHGGDGLLDLTDYSAFIEKVAPTNSAEFNDFISYVSMANAADKVDTSKLNQDIFEHPNQYSGAEKAAVLVTLQRTLQYVIAGESIRNTEQTEKELNEKIEQLQNDKDAQRYLEQQSKISKKEIINSSADLSRSVNHHLNTQVLTGDGLRQALRNEQGHAVDVTQATAALENFHDDVQLYQDLTGKQLGVADIVAFYPDLAESLRGTATSINDGTLLTQLATQKETSPEQALSSYWNSLAFMDDALSKTAQGGIGIPQTAVIQQALQNAGVNSQMQGAINDTTLKALLNGKTNMTPIGIQGAEQHNGNAALDRLKEMAIKKGAKFVAKQGAKFAVRMAASLAGRAAAAVAGEAAGAALAGSISSAAGPVGWAVGAAVSIGFGISELVSFFKNKAKKRRERRDFDHTVSPTLNQFGISKPR</sequence>
<dbReference type="RefSeq" id="WP_225250998.1">
    <property type="nucleotide sequence ID" value="NZ_JAIWIU010000095.1"/>
</dbReference>
<evidence type="ECO:0000313" key="3">
    <source>
        <dbReference type="EMBL" id="MCA2017213.1"/>
    </source>
</evidence>
<keyword evidence="2" id="KW-0812">Transmembrane</keyword>
<dbReference type="EMBL" id="JAIWIU010000095">
    <property type="protein sequence ID" value="MCA2017213.1"/>
    <property type="molecule type" value="Genomic_DNA"/>
</dbReference>
<proteinExistence type="predicted"/>
<feature type="coiled-coil region" evidence="1">
    <location>
        <begin position="425"/>
        <end position="452"/>
    </location>
</feature>
<organism evidence="3 4">
    <name type="scientific">Vibrio tritonius</name>
    <dbReference type="NCBI Taxonomy" id="1435069"/>
    <lineage>
        <taxon>Bacteria</taxon>
        <taxon>Pseudomonadati</taxon>
        <taxon>Pseudomonadota</taxon>
        <taxon>Gammaproteobacteria</taxon>
        <taxon>Vibrionales</taxon>
        <taxon>Vibrionaceae</taxon>
        <taxon>Vibrio</taxon>
    </lineage>
</organism>
<evidence type="ECO:0008006" key="5">
    <source>
        <dbReference type="Google" id="ProtNLM"/>
    </source>
</evidence>
<feature type="transmembrane region" description="Helical" evidence="2">
    <location>
        <begin position="708"/>
        <end position="729"/>
    </location>
</feature>
<reference evidence="4" key="1">
    <citation type="submission" date="2023-07" db="EMBL/GenBank/DDBJ databases">
        <title>Molecular identification of indigenous halophilic bacteria isolated from red sea cost, biodegradation of synthetic dyes and assessment of degraded metabolite toxicity.</title>
        <authorList>
            <person name="Chaieb K."/>
            <person name="Altayb H.N."/>
        </authorList>
    </citation>
    <scope>NUCLEOTIDE SEQUENCE [LARGE SCALE GENOMIC DNA]</scope>
    <source>
        <strain evidence="4">K20</strain>
    </source>
</reference>
<accession>A0ABS7YNE9</accession>
<keyword evidence="2" id="KW-0472">Membrane</keyword>
<protein>
    <recommendedName>
        <fullName evidence="5">Type III effector HrpK</fullName>
    </recommendedName>
</protein>
<gene>
    <name evidence="3" type="ORF">LDJ79_13900</name>
</gene>
<evidence type="ECO:0000313" key="4">
    <source>
        <dbReference type="Proteomes" id="UP001199044"/>
    </source>
</evidence>
<evidence type="ECO:0000256" key="2">
    <source>
        <dbReference type="SAM" id="Phobius"/>
    </source>
</evidence>
<keyword evidence="2" id="KW-1133">Transmembrane helix</keyword>
<name>A0ABS7YNE9_9VIBR</name>
<comment type="caution">
    <text evidence="3">The sequence shown here is derived from an EMBL/GenBank/DDBJ whole genome shotgun (WGS) entry which is preliminary data.</text>
</comment>